<comment type="subcellular location">
    <subcellularLocation>
        <location evidence="1">Cell membrane</location>
        <topology evidence="1">Multi-pass membrane protein</topology>
    </subcellularLocation>
</comment>
<dbReference type="Proteomes" id="UP000568664">
    <property type="component" value="Unassembled WGS sequence"/>
</dbReference>
<accession>A0A7Y0LD62</accession>
<gene>
    <name evidence="8" type="ORF">HII17_10560</name>
</gene>
<evidence type="ECO:0000313" key="9">
    <source>
        <dbReference type="Proteomes" id="UP000568664"/>
    </source>
</evidence>
<evidence type="ECO:0000256" key="6">
    <source>
        <dbReference type="SAM" id="Phobius"/>
    </source>
</evidence>
<dbReference type="EMBL" id="JABBXH010000003">
    <property type="protein sequence ID" value="NMP32009.1"/>
    <property type="molecule type" value="Genomic_DNA"/>
</dbReference>
<keyword evidence="5 6" id="KW-0472">Membrane</keyword>
<keyword evidence="2" id="KW-1003">Cell membrane</keyword>
<evidence type="ECO:0000256" key="3">
    <source>
        <dbReference type="ARBA" id="ARBA00022692"/>
    </source>
</evidence>
<name>A0A7Y0LD62_9GAMM</name>
<evidence type="ECO:0000313" key="8">
    <source>
        <dbReference type="EMBL" id="NMP32009.1"/>
    </source>
</evidence>
<feature type="transmembrane region" description="Helical" evidence="6">
    <location>
        <begin position="35"/>
        <end position="53"/>
    </location>
</feature>
<organism evidence="8 9">
    <name type="scientific">Thalassotalea algicola</name>
    <dbReference type="NCBI Taxonomy" id="2716224"/>
    <lineage>
        <taxon>Bacteria</taxon>
        <taxon>Pseudomonadati</taxon>
        <taxon>Pseudomonadota</taxon>
        <taxon>Gammaproteobacteria</taxon>
        <taxon>Alteromonadales</taxon>
        <taxon>Colwelliaceae</taxon>
        <taxon>Thalassotalea</taxon>
    </lineage>
</organism>
<evidence type="ECO:0000256" key="4">
    <source>
        <dbReference type="ARBA" id="ARBA00022989"/>
    </source>
</evidence>
<dbReference type="RefSeq" id="WP_169075334.1">
    <property type="nucleotide sequence ID" value="NZ_JABBXH010000003.1"/>
</dbReference>
<protein>
    <recommendedName>
        <fullName evidence="7">Cardiolipin synthase N-terminal domain-containing protein</fullName>
    </recommendedName>
</protein>
<keyword evidence="4 6" id="KW-1133">Transmembrane helix</keyword>
<dbReference type="GO" id="GO:0005886">
    <property type="term" value="C:plasma membrane"/>
    <property type="evidence" value="ECO:0007669"/>
    <property type="project" value="UniProtKB-SubCell"/>
</dbReference>
<proteinExistence type="predicted"/>
<evidence type="ECO:0000256" key="2">
    <source>
        <dbReference type="ARBA" id="ARBA00022475"/>
    </source>
</evidence>
<keyword evidence="9" id="KW-1185">Reference proteome</keyword>
<dbReference type="AlphaFoldDB" id="A0A7Y0LD62"/>
<evidence type="ECO:0000256" key="1">
    <source>
        <dbReference type="ARBA" id="ARBA00004651"/>
    </source>
</evidence>
<evidence type="ECO:0000259" key="7">
    <source>
        <dbReference type="Pfam" id="PF13396"/>
    </source>
</evidence>
<evidence type="ECO:0000256" key="5">
    <source>
        <dbReference type="ARBA" id="ARBA00023136"/>
    </source>
</evidence>
<reference evidence="8 9" key="1">
    <citation type="submission" date="2020-04" db="EMBL/GenBank/DDBJ databases">
        <title>Thalassotalea sp. M1531, isolated from the surface of marine red alga.</title>
        <authorList>
            <person name="Pang L."/>
            <person name="Lu D.-C."/>
        </authorList>
    </citation>
    <scope>NUCLEOTIDE SEQUENCE [LARGE SCALE GENOMIC DNA]</scope>
    <source>
        <strain evidence="8 9">M1531</strain>
    </source>
</reference>
<feature type="domain" description="Cardiolipin synthase N-terminal" evidence="7">
    <location>
        <begin position="13"/>
        <end position="54"/>
    </location>
</feature>
<feature type="transmembrane region" description="Helical" evidence="6">
    <location>
        <begin position="6"/>
        <end position="23"/>
    </location>
</feature>
<dbReference type="InterPro" id="IPR027379">
    <property type="entry name" value="CLS_N"/>
</dbReference>
<keyword evidence="3 6" id="KW-0812">Transmembrane</keyword>
<sequence>MNTTGIAELLTLVLFIITLAIVVRSKTSSNDKLIWFILSFAFPFVGFVVFYFFRVKSKD</sequence>
<dbReference type="Pfam" id="PF13396">
    <property type="entry name" value="PLDc_N"/>
    <property type="match status" value="1"/>
</dbReference>
<comment type="caution">
    <text evidence="8">The sequence shown here is derived from an EMBL/GenBank/DDBJ whole genome shotgun (WGS) entry which is preliminary data.</text>
</comment>